<keyword evidence="5 7" id="KW-0195">Cyclin</keyword>
<dbReference type="InterPro" id="IPR036915">
    <property type="entry name" value="Cyclin-like_sf"/>
</dbReference>
<dbReference type="CDD" id="cd20524">
    <property type="entry name" value="CYCLIN_CCNH_rpt1"/>
    <property type="match status" value="1"/>
</dbReference>
<feature type="region of interest" description="Disordered" evidence="8">
    <location>
        <begin position="44"/>
        <end position="75"/>
    </location>
</feature>
<dbReference type="RefSeq" id="XP_040637901.1">
    <property type="nucleotide sequence ID" value="XM_040784484.1"/>
</dbReference>
<evidence type="ECO:0000256" key="8">
    <source>
        <dbReference type="SAM" id="MobiDB-lite"/>
    </source>
</evidence>
<dbReference type="GeneID" id="63699608"/>
<feature type="compositionally biased region" description="Polar residues" evidence="8">
    <location>
        <begin position="424"/>
        <end position="435"/>
    </location>
</feature>
<reference evidence="11" key="1">
    <citation type="journal article" date="2014" name="Nat. Commun.">
        <title>Genomic adaptations of the halophilic Dead Sea filamentous fungus Eurotium rubrum.</title>
        <authorList>
            <person name="Kis-Papo T."/>
            <person name="Weig A.R."/>
            <person name="Riley R."/>
            <person name="Persoh D."/>
            <person name="Salamov A."/>
            <person name="Sun H."/>
            <person name="Lipzen A."/>
            <person name="Wasser S.P."/>
            <person name="Rambold G."/>
            <person name="Grigoriev I.V."/>
            <person name="Nevo E."/>
        </authorList>
    </citation>
    <scope>NUCLEOTIDE SEQUENCE [LARGE SCALE GENOMIC DNA]</scope>
    <source>
        <strain evidence="11">CBS 135680</strain>
    </source>
</reference>
<dbReference type="Pfam" id="PF16899">
    <property type="entry name" value="Cyclin_C_2"/>
    <property type="match status" value="1"/>
</dbReference>
<dbReference type="CDD" id="cd20525">
    <property type="entry name" value="CYCLIN_CCNH_rpt2"/>
    <property type="match status" value="1"/>
</dbReference>
<comment type="function">
    <text evidence="6">Component of the SRB8-11 complex. The SRB8-11 complex is a regulatory module of the Mediator complex which is itself involved in regulation of basal and activated RNA polymerase II-dependent transcription. The SRB8-11 complex may be involved in the transcriptional repression of a subset of genes regulated by Mediator. It may inhibit the association of the Mediator complex with RNA polymerase II to form the holoenzyme complex. The SRB8-11 complex phosphorylates the C-terminal domain (CTD) of the largest subunit of RNA polymerase II.</text>
</comment>
<evidence type="ECO:0000259" key="9">
    <source>
        <dbReference type="SMART" id="SM00385"/>
    </source>
</evidence>
<dbReference type="STRING" id="1388766.A0A017SB03"/>
<keyword evidence="11" id="KW-1185">Reference proteome</keyword>
<feature type="region of interest" description="Disordered" evidence="8">
    <location>
        <begin position="211"/>
        <end position="248"/>
    </location>
</feature>
<organism evidence="10 11">
    <name type="scientific">Aspergillus ruber (strain CBS 135680)</name>
    <dbReference type="NCBI Taxonomy" id="1388766"/>
    <lineage>
        <taxon>Eukaryota</taxon>
        <taxon>Fungi</taxon>
        <taxon>Dikarya</taxon>
        <taxon>Ascomycota</taxon>
        <taxon>Pezizomycotina</taxon>
        <taxon>Eurotiomycetes</taxon>
        <taxon>Eurotiomycetidae</taxon>
        <taxon>Eurotiales</taxon>
        <taxon>Aspergillaceae</taxon>
        <taxon>Aspergillus</taxon>
        <taxon>Aspergillus subgen. Aspergillus</taxon>
    </lineage>
</organism>
<comment type="subunit">
    <text evidence="2">Component of the SRB8-11 complex, a regulatory module of the Mediator complex.</text>
</comment>
<sequence length="441" mass="48460">MIEDDIYRTSSQFRIWSFTEESLKQLRATTNTIASERVRAALRRAREARQSAAPSAAGTPMANQSGGEAGGKGPEERNIECLIPEEEQELVRYYCEKTVELGETYKPPMPSIVRATAIQYLRRFYLTNSPMTYHPKSIMACALFLATKTDNYYMSLRQFAAGIPGDTTEEDVIAPEFLIMQSLRFTFDIRHPFRGLEGGIMELQAISQGLGQPSPLQPHQTPEGLRQHLSSIPPAPNTSSSQSLNDRLARGHHTTREILKSAAQMTDAYFLYTPSQIWLSAFLLADRPLAEFYLDTKIGGPHAIDPTSPLHALREKLLTTLTSCSTLLSAYKPLSTDPEQMKTLRRIAKKLYHCQNPEKANIAGQKRIPAAATSSGAATAAGTPVAGGESGASESEMERLAKKRKLEGGGSSGPKADDMFGSELVTQRNKLQDLTSYPEGG</sequence>
<evidence type="ECO:0000256" key="1">
    <source>
        <dbReference type="ARBA" id="ARBA00008638"/>
    </source>
</evidence>
<dbReference type="EMBL" id="KK088427">
    <property type="protein sequence ID" value="EYE94213.1"/>
    <property type="molecule type" value="Genomic_DNA"/>
</dbReference>
<feature type="region of interest" description="Disordered" evidence="8">
    <location>
        <begin position="374"/>
        <end position="441"/>
    </location>
</feature>
<evidence type="ECO:0000256" key="4">
    <source>
        <dbReference type="ARBA" id="ARBA00022491"/>
    </source>
</evidence>
<feature type="compositionally biased region" description="Low complexity" evidence="8">
    <location>
        <begin position="374"/>
        <end position="394"/>
    </location>
</feature>
<dbReference type="Proteomes" id="UP000019804">
    <property type="component" value="Unassembled WGS sequence"/>
</dbReference>
<dbReference type="GO" id="GO:0006357">
    <property type="term" value="P:regulation of transcription by RNA polymerase II"/>
    <property type="evidence" value="ECO:0007669"/>
    <property type="project" value="InterPro"/>
</dbReference>
<comment type="similarity">
    <text evidence="1">Belongs to the cyclin family. Cyclin C subfamily.</text>
</comment>
<dbReference type="OrthoDB" id="340962at2759"/>
<evidence type="ECO:0000256" key="5">
    <source>
        <dbReference type="ARBA" id="ARBA00023127"/>
    </source>
</evidence>
<dbReference type="InterPro" id="IPR043198">
    <property type="entry name" value="Cyclin/Ssn8"/>
</dbReference>
<dbReference type="AlphaFoldDB" id="A0A017SB03"/>
<gene>
    <name evidence="10" type="ORF">EURHEDRAFT_458218</name>
</gene>
<dbReference type="InterPro" id="IPR031658">
    <property type="entry name" value="Cyclin_C_2"/>
</dbReference>
<feature type="domain" description="Cyclin-like" evidence="9">
    <location>
        <begin position="88"/>
        <end position="181"/>
    </location>
</feature>
<evidence type="ECO:0000256" key="3">
    <source>
        <dbReference type="ARBA" id="ARBA00014912"/>
    </source>
</evidence>
<dbReference type="Gene3D" id="1.10.472.10">
    <property type="entry name" value="Cyclin-like"/>
    <property type="match status" value="1"/>
</dbReference>
<evidence type="ECO:0000313" key="11">
    <source>
        <dbReference type="Proteomes" id="UP000019804"/>
    </source>
</evidence>
<evidence type="ECO:0000313" key="10">
    <source>
        <dbReference type="EMBL" id="EYE94213.1"/>
    </source>
</evidence>
<dbReference type="SUPFAM" id="SSF47954">
    <property type="entry name" value="Cyclin-like"/>
    <property type="match status" value="2"/>
</dbReference>
<dbReference type="SMART" id="SM00385">
    <property type="entry name" value="CYCLIN"/>
    <property type="match status" value="1"/>
</dbReference>
<dbReference type="InterPro" id="IPR013763">
    <property type="entry name" value="Cyclin-like_dom"/>
</dbReference>
<evidence type="ECO:0000256" key="2">
    <source>
        <dbReference type="ARBA" id="ARBA00011612"/>
    </source>
</evidence>
<dbReference type="Pfam" id="PF00134">
    <property type="entry name" value="Cyclin_N"/>
    <property type="match status" value="1"/>
</dbReference>
<keyword evidence="4" id="KW-0678">Repressor</keyword>
<proteinExistence type="inferred from homology"/>
<dbReference type="HOGENOM" id="CLU_022620_4_1_1"/>
<evidence type="ECO:0000256" key="6">
    <source>
        <dbReference type="ARBA" id="ARBA00025278"/>
    </source>
</evidence>
<accession>A0A017SB03</accession>
<dbReference type="FunFam" id="1.10.472.10:FF:000095">
    <property type="entry name" value="Cyclin Ccl1, putative (AFU_orthologue AFUA_5G07030)"/>
    <property type="match status" value="1"/>
</dbReference>
<dbReference type="GO" id="GO:0016538">
    <property type="term" value="F:cyclin-dependent protein serine/threonine kinase regulator activity"/>
    <property type="evidence" value="ECO:0007669"/>
    <property type="project" value="InterPro"/>
</dbReference>
<protein>
    <recommendedName>
        <fullName evidence="3">RNA polymerase II holoenzyme cyclin-like subunit</fullName>
    </recommendedName>
</protein>
<dbReference type="PANTHER" id="PTHR10026">
    <property type="entry name" value="CYCLIN"/>
    <property type="match status" value="1"/>
</dbReference>
<dbReference type="InterPro" id="IPR006671">
    <property type="entry name" value="Cyclin_N"/>
</dbReference>
<name>A0A017SB03_ASPRC</name>
<evidence type="ECO:0000256" key="7">
    <source>
        <dbReference type="RuleBase" id="RU000383"/>
    </source>
</evidence>